<dbReference type="STRING" id="8081.ENSPREP00000010662"/>
<keyword evidence="8" id="KW-0732">Signal</keyword>
<evidence type="ECO:0000256" key="7">
    <source>
        <dbReference type="SAM" id="Phobius"/>
    </source>
</evidence>
<dbReference type="GO" id="GO:0071914">
    <property type="term" value="C:prominosome"/>
    <property type="evidence" value="ECO:0007669"/>
    <property type="project" value="TreeGrafter"/>
</dbReference>
<protein>
    <submittedName>
        <fullName evidence="9">Prominin 1a</fullName>
    </submittedName>
</protein>
<sequence length="891" mass="99779">MWKSGTLLLLSVLWASGELQQETEPRRLPPPGKLDFGYVPAGVYETLAHYEPGPIGILFHLVHAFLHAVQPNAFPHDLIVKLAKDKFGAIQTEYQKPENIVLTLQAIYYEIGFLICAAVGLLFAVLMPVVGLFFCMCRCCDNCGGEMHQRQRKNADCRRGLLGTLLFSTSLVITIGVLCAYAANQNLSSQVKNIRRLVNSNMRDLHTFANDTPMQIDYLISQYATVKNKVNYDLDNIGPLLGGRIHVRLDKEVHPALNQVLNMAGAMRETKEALENVSVSLVVLQEGAGKLHFNLSQVRDSINRTLDDPGCHDEESDATTAQLCRSIRQSLSQLQMSANFTRLPNVNPQLEKMKNVVKTDLSSVVHRGFSSLNDTPHIVIEQTRTVVNSVQNLVDSVGNNISSFSRAFPLQTCLSNFTIFISHAHAKIEDYYPEIDKMDFYRWIGCIALCCMVVLVLAFNYLGLLCGTLGYDKHASPTTRGCISNTGGTLLMAGVGFSFIFSWMLMGVLTTIFLAGGNMEKLLCEPFHTKELFKVVDTPYLINPEWKNFIPGYMYNDSELELTSESLYSTCKQNKGIYSALRLDKVFNISSFLNTTVFTKDVVRQLENFRIDLRTIILLEAEGKQNLLDFSEAGLSEINYADYLDEVNKGVTVVDVLSFAKELESQTDLMPRGPLQTALKGHVATLQRIHRQQIAPMEQAMSALNQSMRFLERTASDLPNKVTDVLEAIAAAQHLISQNATLLISQETRKYSATIIGYFNQYIEWVKTSLALEVAPCKPFSNILDTAQIMTCSFLGDSMNTFWMGLGCSTLFLLPSVILAVKLAKYYRRMDTEDVYDDVETIPMKNMEIVNNGYHSESSQGIPNPMMTSIPTYDTMNRFPRASAPPRHIDW</sequence>
<dbReference type="GeneTree" id="ENSGT00530000063586"/>
<keyword evidence="3 7" id="KW-0812">Transmembrane</keyword>
<dbReference type="GO" id="GO:0005929">
    <property type="term" value="C:cilium"/>
    <property type="evidence" value="ECO:0007669"/>
    <property type="project" value="TreeGrafter"/>
</dbReference>
<proteinExistence type="inferred from homology"/>
<evidence type="ECO:0000313" key="10">
    <source>
        <dbReference type="Proteomes" id="UP000242638"/>
    </source>
</evidence>
<organism evidence="9 10">
    <name type="scientific">Poecilia reticulata</name>
    <name type="common">Guppy</name>
    <name type="synonym">Acanthophacelus reticulatus</name>
    <dbReference type="NCBI Taxonomy" id="8081"/>
    <lineage>
        <taxon>Eukaryota</taxon>
        <taxon>Metazoa</taxon>
        <taxon>Chordata</taxon>
        <taxon>Craniata</taxon>
        <taxon>Vertebrata</taxon>
        <taxon>Euteleostomi</taxon>
        <taxon>Actinopterygii</taxon>
        <taxon>Neopterygii</taxon>
        <taxon>Teleostei</taxon>
        <taxon>Neoteleostei</taxon>
        <taxon>Acanthomorphata</taxon>
        <taxon>Ovalentaria</taxon>
        <taxon>Atherinomorphae</taxon>
        <taxon>Cyprinodontiformes</taxon>
        <taxon>Poeciliidae</taxon>
        <taxon>Poeciliinae</taxon>
        <taxon>Poecilia</taxon>
    </lineage>
</organism>
<dbReference type="Ensembl" id="ENSPRET00000010787.1">
    <property type="protein sequence ID" value="ENSPREP00000010662.1"/>
    <property type="gene ID" value="ENSPREG00000007237.1"/>
</dbReference>
<comment type="similarity">
    <text evidence="2">Belongs to the prominin family.</text>
</comment>
<feature type="chain" id="PRO_5018312091" evidence="8">
    <location>
        <begin position="18"/>
        <end position="891"/>
    </location>
</feature>
<dbReference type="PANTHER" id="PTHR22730">
    <property type="entry name" value="PROMININ PROM PROTEIN"/>
    <property type="match status" value="1"/>
</dbReference>
<evidence type="ECO:0000256" key="3">
    <source>
        <dbReference type="ARBA" id="ARBA00022692"/>
    </source>
</evidence>
<evidence type="ECO:0000256" key="1">
    <source>
        <dbReference type="ARBA" id="ARBA00004475"/>
    </source>
</evidence>
<dbReference type="GO" id="GO:0009986">
    <property type="term" value="C:cell surface"/>
    <property type="evidence" value="ECO:0007669"/>
    <property type="project" value="TreeGrafter"/>
</dbReference>
<dbReference type="Bgee" id="ENSPREG00000007237">
    <property type="expression patterns" value="Expressed in caudal fin and 1 other cell type or tissue"/>
</dbReference>
<reference evidence="9" key="2">
    <citation type="submission" date="2025-08" db="UniProtKB">
        <authorList>
            <consortium name="Ensembl"/>
        </authorList>
    </citation>
    <scope>IDENTIFICATION</scope>
    <source>
        <strain evidence="9">Guanapo</strain>
    </source>
</reference>
<dbReference type="AlphaFoldDB" id="A0A3P9NM84"/>
<dbReference type="PANTHER" id="PTHR22730:SF3">
    <property type="entry name" value="PROMININ-1"/>
    <property type="match status" value="1"/>
</dbReference>
<evidence type="ECO:0000256" key="2">
    <source>
        <dbReference type="ARBA" id="ARBA00006058"/>
    </source>
</evidence>
<evidence type="ECO:0000256" key="4">
    <source>
        <dbReference type="ARBA" id="ARBA00022989"/>
    </source>
</evidence>
<evidence type="ECO:0000256" key="5">
    <source>
        <dbReference type="ARBA" id="ARBA00023136"/>
    </source>
</evidence>
<evidence type="ECO:0000313" key="9">
    <source>
        <dbReference type="Ensembl" id="ENSPREP00000010662.1"/>
    </source>
</evidence>
<keyword evidence="10" id="KW-1185">Reference proteome</keyword>
<feature type="transmembrane region" description="Helical" evidence="7">
    <location>
        <begin position="802"/>
        <end position="821"/>
    </location>
</feature>
<dbReference type="Proteomes" id="UP000242638">
    <property type="component" value="Unassembled WGS sequence"/>
</dbReference>
<evidence type="ECO:0000256" key="6">
    <source>
        <dbReference type="ARBA" id="ARBA00023180"/>
    </source>
</evidence>
<evidence type="ECO:0000256" key="8">
    <source>
        <dbReference type="SAM" id="SignalP"/>
    </source>
</evidence>
<dbReference type="GO" id="GO:0031528">
    <property type="term" value="C:microvillus membrane"/>
    <property type="evidence" value="ECO:0007669"/>
    <property type="project" value="UniProtKB-SubCell"/>
</dbReference>
<feature type="transmembrane region" description="Helical" evidence="7">
    <location>
        <begin position="440"/>
        <end position="469"/>
    </location>
</feature>
<feature type="transmembrane region" description="Helical" evidence="7">
    <location>
        <begin position="111"/>
        <end position="140"/>
    </location>
</feature>
<keyword evidence="4 7" id="KW-1133">Transmembrane helix</keyword>
<dbReference type="InterPro" id="IPR008795">
    <property type="entry name" value="Prominin"/>
</dbReference>
<comment type="subcellular location">
    <subcellularLocation>
        <location evidence="1">Cell projection</location>
        <location evidence="1">Microvillus membrane</location>
        <topology evidence="1">Multi-pass membrane protein</topology>
    </subcellularLocation>
</comment>
<name>A0A3P9NM84_POERE</name>
<feature type="transmembrane region" description="Helical" evidence="7">
    <location>
        <begin position="161"/>
        <end position="183"/>
    </location>
</feature>
<keyword evidence="5 7" id="KW-0472">Membrane</keyword>
<accession>A0A3P9NM84</accession>
<keyword evidence="6" id="KW-0325">Glycoprotein</keyword>
<reference evidence="10" key="1">
    <citation type="submission" date="2013-11" db="EMBL/GenBank/DDBJ databases">
        <title>The genomic landscape of the Guanapo guppy.</title>
        <authorList>
            <person name="Kuenstner A."/>
            <person name="Dreyer C."/>
        </authorList>
    </citation>
    <scope>NUCLEOTIDE SEQUENCE</scope>
    <source>
        <strain evidence="10">Guanapo</strain>
    </source>
</reference>
<feature type="signal peptide" evidence="8">
    <location>
        <begin position="1"/>
        <end position="17"/>
    </location>
</feature>
<feature type="transmembrane region" description="Helical" evidence="7">
    <location>
        <begin position="490"/>
        <end position="515"/>
    </location>
</feature>
<dbReference type="Pfam" id="PF05478">
    <property type="entry name" value="Prominin"/>
    <property type="match status" value="1"/>
</dbReference>
<reference evidence="9" key="3">
    <citation type="submission" date="2025-09" db="UniProtKB">
        <authorList>
            <consortium name="Ensembl"/>
        </authorList>
    </citation>
    <scope>IDENTIFICATION</scope>
    <source>
        <strain evidence="9">Guanapo</strain>
    </source>
</reference>
<dbReference type="GO" id="GO:0015485">
    <property type="term" value="F:cholesterol binding"/>
    <property type="evidence" value="ECO:0007669"/>
    <property type="project" value="TreeGrafter"/>
</dbReference>
<dbReference type="OMA" id="CGNTKER"/>
<dbReference type="GO" id="GO:0016324">
    <property type="term" value="C:apical plasma membrane"/>
    <property type="evidence" value="ECO:0007669"/>
    <property type="project" value="TreeGrafter"/>
</dbReference>